<name>A0A679JC43_VARPD</name>
<keyword evidence="2" id="KW-0732">Signal</keyword>
<feature type="signal peptide" evidence="2">
    <location>
        <begin position="1"/>
        <end position="29"/>
    </location>
</feature>
<feature type="compositionally biased region" description="Polar residues" evidence="1">
    <location>
        <begin position="94"/>
        <end position="112"/>
    </location>
</feature>
<feature type="region of interest" description="Disordered" evidence="1">
    <location>
        <begin position="90"/>
        <end position="128"/>
    </location>
</feature>
<gene>
    <name evidence="3" type="ORF">VVAX_05278</name>
</gene>
<dbReference type="AlphaFoldDB" id="A0A679JC43"/>
<accession>A0A679JC43</accession>
<evidence type="ECO:0000313" key="3">
    <source>
        <dbReference type="EMBL" id="CAA2108774.1"/>
    </source>
</evidence>
<evidence type="ECO:0000256" key="1">
    <source>
        <dbReference type="SAM" id="MobiDB-lite"/>
    </source>
</evidence>
<reference evidence="3" key="1">
    <citation type="submission" date="2019-12" db="EMBL/GenBank/DDBJ databases">
        <authorList>
            <person name="Cremers G."/>
        </authorList>
    </citation>
    <scope>NUCLEOTIDE SEQUENCE</scope>
    <source>
        <strain evidence="3">Vvax</strain>
    </source>
</reference>
<organism evidence="3">
    <name type="scientific">Variovorax paradoxus</name>
    <dbReference type="NCBI Taxonomy" id="34073"/>
    <lineage>
        <taxon>Bacteria</taxon>
        <taxon>Pseudomonadati</taxon>
        <taxon>Pseudomonadota</taxon>
        <taxon>Betaproteobacteria</taxon>
        <taxon>Burkholderiales</taxon>
        <taxon>Comamonadaceae</taxon>
        <taxon>Variovorax</taxon>
    </lineage>
</organism>
<proteinExistence type="predicted"/>
<feature type="compositionally biased region" description="Low complexity" evidence="1">
    <location>
        <begin position="116"/>
        <end position="128"/>
    </location>
</feature>
<evidence type="ECO:0008006" key="4">
    <source>
        <dbReference type="Google" id="ProtNLM"/>
    </source>
</evidence>
<protein>
    <recommendedName>
        <fullName evidence="4">DUF4148 domain-containing protein</fullName>
    </recommendedName>
</protein>
<feature type="chain" id="PRO_5025676852" description="DUF4148 domain-containing protein" evidence="2">
    <location>
        <begin position="30"/>
        <end position="128"/>
    </location>
</feature>
<sequence>MKFVSTSVSFSQIIAISSFAMLAAGGAKAESYDGVQSAVSAKSRAEVNAEAMRTASAPNQNVVRGSRGPETVAVSMERERVVAEAVRAAAAPDQNVSSGSRVNSKVISTMQNPVDARASAANAKSSRL</sequence>
<dbReference type="EMBL" id="LR743507">
    <property type="protein sequence ID" value="CAA2108774.1"/>
    <property type="molecule type" value="Genomic_DNA"/>
</dbReference>
<dbReference type="RefSeq" id="WP_339092767.1">
    <property type="nucleotide sequence ID" value="NZ_LR743507.1"/>
</dbReference>
<evidence type="ECO:0000256" key="2">
    <source>
        <dbReference type="SAM" id="SignalP"/>
    </source>
</evidence>